<feature type="domain" description="CR-type" evidence="8">
    <location>
        <begin position="219"/>
        <end position="301"/>
    </location>
</feature>
<dbReference type="InterPro" id="IPR001305">
    <property type="entry name" value="HSP_DnaJ_Cys-rich_dom"/>
</dbReference>
<sequence length="373" mass="40177">MPIAITHTPHSSISTFPPPFPNSSALRPNSFLKFHTSSSLSSGASTFFNKTLPFPNPNSGGFLRRRSPLRRASLRASATAATDYYSTLKVGRNATLQEIKASYRKLARKYHPDLNKGPGAEEKFKEISAAYEVLSDDEKRSLYDRFGEAGLQGENGGSSNYSQGVDPSVIFDAFFGGSDGLFGGMGEQGGINFNFRNRGNQALDIRYDLYMSFEEAIFGGQKEIEVPCSETCDKCDGTGAKSSSSIKSCTACGGRGGVVKSERTPFGVMSQVSTCLKCGGDGKIVTDHCQSCGGSGQVQSKRNMKIVIPPGVSDGATMQIQGEGNLDKKRGIAGDLYLVVHVNKKHGIWRDGLHLYSKINIDYTEAILGTVIK</sequence>
<dbReference type="PANTHER" id="PTHR43096:SF26">
    <property type="entry name" value="CR-TYPE DOMAIN-CONTAINING PROTEIN"/>
    <property type="match status" value="1"/>
</dbReference>
<evidence type="ECO:0000256" key="4">
    <source>
        <dbReference type="ARBA" id="ARBA00022833"/>
    </source>
</evidence>
<dbReference type="GO" id="GO:0042026">
    <property type="term" value="P:protein refolding"/>
    <property type="evidence" value="ECO:0007669"/>
    <property type="project" value="TreeGrafter"/>
</dbReference>
<proteinExistence type="predicted"/>
<dbReference type="GO" id="GO:0009535">
    <property type="term" value="C:chloroplast thylakoid membrane"/>
    <property type="evidence" value="ECO:0007669"/>
    <property type="project" value="TreeGrafter"/>
</dbReference>
<feature type="domain" description="J" evidence="7">
    <location>
        <begin position="83"/>
        <end position="147"/>
    </location>
</feature>
<dbReference type="Pfam" id="PF00226">
    <property type="entry name" value="DnaJ"/>
    <property type="match status" value="1"/>
</dbReference>
<dbReference type="Pfam" id="PF00684">
    <property type="entry name" value="DnaJ_CXXCXGXG"/>
    <property type="match status" value="1"/>
</dbReference>
<dbReference type="InterPro" id="IPR018253">
    <property type="entry name" value="DnaJ_domain_CS"/>
</dbReference>
<evidence type="ECO:0000256" key="1">
    <source>
        <dbReference type="ARBA" id="ARBA00022723"/>
    </source>
</evidence>
<dbReference type="PANTHER" id="PTHR43096">
    <property type="entry name" value="DNAJ HOMOLOG 1, MITOCHONDRIAL-RELATED"/>
    <property type="match status" value="1"/>
</dbReference>
<dbReference type="Gene3D" id="2.10.230.10">
    <property type="entry name" value="Heat shock protein DnaJ, cysteine-rich domain"/>
    <property type="match status" value="1"/>
</dbReference>
<evidence type="ECO:0000256" key="3">
    <source>
        <dbReference type="ARBA" id="ARBA00022771"/>
    </source>
</evidence>
<keyword evidence="4 6" id="KW-0862">Zinc</keyword>
<evidence type="ECO:0000259" key="7">
    <source>
        <dbReference type="PROSITE" id="PS50076"/>
    </source>
</evidence>
<reference evidence="9 10" key="1">
    <citation type="journal article" date="2023" name="G3 (Bethesda)">
        <title>A haplotype-resolved chromosome-scale genome for Quercus rubra L. provides insights into the genetics of adaptive traits for red oak species.</title>
        <authorList>
            <person name="Kapoor B."/>
            <person name="Jenkins J."/>
            <person name="Schmutz J."/>
            <person name="Zhebentyayeva T."/>
            <person name="Kuelheim C."/>
            <person name="Coggeshall M."/>
            <person name="Heim C."/>
            <person name="Lasky J.R."/>
            <person name="Leites L."/>
            <person name="Islam-Faridi N."/>
            <person name="Romero-Severson J."/>
            <person name="DeLeo V.L."/>
            <person name="Lucas S.M."/>
            <person name="Lazic D."/>
            <person name="Gailing O."/>
            <person name="Carlson J."/>
            <person name="Staton M."/>
        </authorList>
    </citation>
    <scope>NUCLEOTIDE SEQUENCE [LARGE SCALE GENOMIC DNA]</scope>
    <source>
        <strain evidence="9">Pseudo-F2</strain>
    </source>
</reference>
<keyword evidence="3 6" id="KW-0863">Zinc-finger</keyword>
<dbReference type="InterPro" id="IPR008971">
    <property type="entry name" value="HSP40/DnaJ_pept-bd"/>
</dbReference>
<dbReference type="SUPFAM" id="SSF46565">
    <property type="entry name" value="Chaperone J-domain"/>
    <property type="match status" value="1"/>
</dbReference>
<dbReference type="Gene3D" id="2.60.260.20">
    <property type="entry name" value="Urease metallochaperone UreE, N-terminal domain"/>
    <property type="match status" value="1"/>
</dbReference>
<dbReference type="Pfam" id="PF01556">
    <property type="entry name" value="DnaJ_C"/>
    <property type="match status" value="1"/>
</dbReference>
<evidence type="ECO:0000256" key="2">
    <source>
        <dbReference type="ARBA" id="ARBA00022737"/>
    </source>
</evidence>
<gene>
    <name evidence="9" type="ORF">RGQ29_003304</name>
</gene>
<dbReference type="Gene3D" id="1.10.287.110">
    <property type="entry name" value="DnaJ domain"/>
    <property type="match status" value="1"/>
</dbReference>
<comment type="caution">
    <text evidence="9">The sequence shown here is derived from an EMBL/GenBank/DDBJ whole genome shotgun (WGS) entry which is preliminary data.</text>
</comment>
<dbReference type="GO" id="GO:0031072">
    <property type="term" value="F:heat shock protein binding"/>
    <property type="evidence" value="ECO:0007669"/>
    <property type="project" value="InterPro"/>
</dbReference>
<accession>A0AAN7EC65</accession>
<evidence type="ECO:0000313" key="10">
    <source>
        <dbReference type="Proteomes" id="UP001324115"/>
    </source>
</evidence>
<keyword evidence="5" id="KW-0143">Chaperone</keyword>
<dbReference type="PROSITE" id="PS51188">
    <property type="entry name" value="ZF_CR"/>
    <property type="match status" value="1"/>
</dbReference>
<dbReference type="SUPFAM" id="SSF57938">
    <property type="entry name" value="DnaJ/Hsp40 cysteine-rich domain"/>
    <property type="match status" value="1"/>
</dbReference>
<dbReference type="InterPro" id="IPR036869">
    <property type="entry name" value="J_dom_sf"/>
</dbReference>
<dbReference type="CDD" id="cd06257">
    <property type="entry name" value="DnaJ"/>
    <property type="match status" value="1"/>
</dbReference>
<dbReference type="InterPro" id="IPR002939">
    <property type="entry name" value="DnaJ_C"/>
</dbReference>
<dbReference type="PROSITE" id="PS00636">
    <property type="entry name" value="DNAJ_1"/>
    <property type="match status" value="1"/>
</dbReference>
<dbReference type="GO" id="GO:0051082">
    <property type="term" value="F:unfolded protein binding"/>
    <property type="evidence" value="ECO:0007669"/>
    <property type="project" value="InterPro"/>
</dbReference>
<dbReference type="FunFam" id="1.10.287.110:FF:000037">
    <property type="entry name" value="Chaperone protein dnaJ A6 chloroplastic"/>
    <property type="match status" value="1"/>
</dbReference>
<organism evidence="9 10">
    <name type="scientific">Quercus rubra</name>
    <name type="common">Northern red oak</name>
    <name type="synonym">Quercus borealis</name>
    <dbReference type="NCBI Taxonomy" id="3512"/>
    <lineage>
        <taxon>Eukaryota</taxon>
        <taxon>Viridiplantae</taxon>
        <taxon>Streptophyta</taxon>
        <taxon>Embryophyta</taxon>
        <taxon>Tracheophyta</taxon>
        <taxon>Spermatophyta</taxon>
        <taxon>Magnoliopsida</taxon>
        <taxon>eudicotyledons</taxon>
        <taxon>Gunneridae</taxon>
        <taxon>Pentapetalae</taxon>
        <taxon>rosids</taxon>
        <taxon>fabids</taxon>
        <taxon>Fagales</taxon>
        <taxon>Fagaceae</taxon>
        <taxon>Quercus</taxon>
    </lineage>
</organism>
<dbReference type="GO" id="GO:0008270">
    <property type="term" value="F:zinc ion binding"/>
    <property type="evidence" value="ECO:0007669"/>
    <property type="project" value="UniProtKB-KW"/>
</dbReference>
<dbReference type="CDD" id="cd10719">
    <property type="entry name" value="DnaJ_zf"/>
    <property type="match status" value="1"/>
</dbReference>
<evidence type="ECO:0000256" key="6">
    <source>
        <dbReference type="PROSITE-ProRule" id="PRU00546"/>
    </source>
</evidence>
<dbReference type="PROSITE" id="PS50076">
    <property type="entry name" value="DNAJ_2"/>
    <property type="match status" value="1"/>
</dbReference>
<keyword evidence="10" id="KW-1185">Reference proteome</keyword>
<protein>
    <submittedName>
        <fullName evidence="9">Uncharacterized protein</fullName>
    </submittedName>
</protein>
<dbReference type="CDD" id="cd10747">
    <property type="entry name" value="DnaJ_C"/>
    <property type="match status" value="1"/>
</dbReference>
<name>A0AAN7EC65_QUERU</name>
<evidence type="ECO:0000259" key="8">
    <source>
        <dbReference type="PROSITE" id="PS51188"/>
    </source>
</evidence>
<dbReference type="SUPFAM" id="SSF49493">
    <property type="entry name" value="HSP40/DnaJ peptide-binding domain"/>
    <property type="match status" value="1"/>
</dbReference>
<dbReference type="FunFam" id="2.10.230.10:FF:000002">
    <property type="entry name" value="Molecular chaperone DnaJ"/>
    <property type="match status" value="1"/>
</dbReference>
<dbReference type="Proteomes" id="UP001324115">
    <property type="component" value="Unassembled WGS sequence"/>
</dbReference>
<dbReference type="InterPro" id="IPR001623">
    <property type="entry name" value="DnaJ_domain"/>
</dbReference>
<keyword evidence="2" id="KW-0677">Repeat</keyword>
<keyword evidence="1 6" id="KW-0479">Metal-binding</keyword>
<dbReference type="PRINTS" id="PR00625">
    <property type="entry name" value="JDOMAIN"/>
</dbReference>
<dbReference type="SMART" id="SM00271">
    <property type="entry name" value="DnaJ"/>
    <property type="match status" value="1"/>
</dbReference>
<evidence type="ECO:0000256" key="5">
    <source>
        <dbReference type="ARBA" id="ARBA00023186"/>
    </source>
</evidence>
<evidence type="ECO:0000313" key="9">
    <source>
        <dbReference type="EMBL" id="KAK4567461.1"/>
    </source>
</evidence>
<feature type="zinc finger region" description="CR-type" evidence="6">
    <location>
        <begin position="219"/>
        <end position="301"/>
    </location>
</feature>
<dbReference type="InterPro" id="IPR036410">
    <property type="entry name" value="HSP_DnaJ_Cys-rich_dom_sf"/>
</dbReference>
<dbReference type="EMBL" id="JAXUIC010000010">
    <property type="protein sequence ID" value="KAK4567461.1"/>
    <property type="molecule type" value="Genomic_DNA"/>
</dbReference>
<dbReference type="AlphaFoldDB" id="A0AAN7EC65"/>